<feature type="region of interest" description="Disordered" evidence="1">
    <location>
        <begin position="737"/>
        <end position="778"/>
    </location>
</feature>
<feature type="compositionally biased region" description="Basic and acidic residues" evidence="1">
    <location>
        <begin position="766"/>
        <end position="778"/>
    </location>
</feature>
<proteinExistence type="predicted"/>
<evidence type="ECO:0000256" key="1">
    <source>
        <dbReference type="SAM" id="MobiDB-lite"/>
    </source>
</evidence>
<feature type="region of interest" description="Disordered" evidence="1">
    <location>
        <begin position="260"/>
        <end position="302"/>
    </location>
</feature>
<reference evidence="2" key="1">
    <citation type="journal article" date="2022" name="IScience">
        <title>Evolution of zygomycete secretomes and the origins of terrestrial fungal ecologies.</title>
        <authorList>
            <person name="Chang Y."/>
            <person name="Wang Y."/>
            <person name="Mondo S."/>
            <person name="Ahrendt S."/>
            <person name="Andreopoulos W."/>
            <person name="Barry K."/>
            <person name="Beard J."/>
            <person name="Benny G.L."/>
            <person name="Blankenship S."/>
            <person name="Bonito G."/>
            <person name="Cuomo C."/>
            <person name="Desiro A."/>
            <person name="Gervers K.A."/>
            <person name="Hundley H."/>
            <person name="Kuo A."/>
            <person name="LaButti K."/>
            <person name="Lang B.F."/>
            <person name="Lipzen A."/>
            <person name="O'Donnell K."/>
            <person name="Pangilinan J."/>
            <person name="Reynolds N."/>
            <person name="Sandor L."/>
            <person name="Smith M.E."/>
            <person name="Tsang A."/>
            <person name="Grigoriev I.V."/>
            <person name="Stajich J.E."/>
            <person name="Spatafora J.W."/>
        </authorList>
    </citation>
    <scope>NUCLEOTIDE SEQUENCE</scope>
    <source>
        <strain evidence="2">RSA 2281</strain>
    </source>
</reference>
<sequence>MLCASSEQMIAPVATNQQESTTTTPSTLSNQHQSNENNHHPLSRNIPLLHDPYDPRIEQEYEHLVQHWTQQLLSKSQRIYQNKSSTAITTTLKSNHYRPKNDTKIPVASSSSTTTTSSSEGPGATSNNNSKDQFTYMNIIDHMNIISLRLMQRTLDTRHMLHLHPYSPSPLQGGQEDQHDYTALFSSWVAPRPGQQQQKDTTYSNSSRNSSMKNCNNLEKECEKLHNDIDQWRPRHSPSLTSLPKVPVVQDAPKGLVANKATTVPNISLPSSNISRAKETEHGEKINQEEEEEDDDDDDEEQELHAPLLRRHQTDSCIILGSGGNNSQSATPMTMTSVATKRATTTPTAATDWTHDKLKKKPSLQTIEQHAVAAMATTTAAAVAAGTSPPGHYPNGQRPLRLVPSPSAPNYSSLTNGCCFNSFAPATNYRRYYPQHHWSGEDDVEEEEEEEGYYDDWKSWFHHQQGHHHQYHDEPVIKQELLQQGQQPLLSTTESPSFCAFCYNPVPKKSLSAGDVEDARLLPGSSCCTSGDSCTEDNQSTSYHSISAAFEKTLLEEDEGVVQLQDDIEEEDEEEEEEGAKPILVSKGHLFSDSGKYLAEEEVQGHEETYRDLVTSYNGGIMGVGGVSSNTMIRSESSISAFRPISKNLAPRCSAVEDVRESIASRSFLYRDSMSCSSLALASSTAHGAGDDYNSSGDEVFVVDQQESQRQGPFKTKMPTITKSRSFPSKVATMALSEESRPALPTMITSSSSCTSRQQGGGGSSTEEKGNSNKERNFVMRSIVSKKVSLSKLFHAKKY</sequence>
<accession>A0AAD5P8G6</accession>
<feature type="compositionally biased region" description="Low complexity" evidence="1">
    <location>
        <begin position="109"/>
        <end position="119"/>
    </location>
</feature>
<gene>
    <name evidence="2" type="ORF">BDA99DRAFT_525529</name>
</gene>
<feature type="compositionally biased region" description="Polar residues" evidence="1">
    <location>
        <begin position="1"/>
        <end position="28"/>
    </location>
</feature>
<evidence type="ECO:0000313" key="3">
    <source>
        <dbReference type="Proteomes" id="UP001209540"/>
    </source>
</evidence>
<organism evidence="2 3">
    <name type="scientific">Phascolomyces articulosus</name>
    <dbReference type="NCBI Taxonomy" id="60185"/>
    <lineage>
        <taxon>Eukaryota</taxon>
        <taxon>Fungi</taxon>
        <taxon>Fungi incertae sedis</taxon>
        <taxon>Mucoromycota</taxon>
        <taxon>Mucoromycotina</taxon>
        <taxon>Mucoromycetes</taxon>
        <taxon>Mucorales</taxon>
        <taxon>Lichtheimiaceae</taxon>
        <taxon>Phascolomyces</taxon>
    </lineage>
</organism>
<dbReference type="EMBL" id="JAIXMP010000040">
    <property type="protein sequence ID" value="KAI9248009.1"/>
    <property type="molecule type" value="Genomic_DNA"/>
</dbReference>
<feature type="compositionally biased region" description="Basic and acidic residues" evidence="1">
    <location>
        <begin position="276"/>
        <end position="288"/>
    </location>
</feature>
<evidence type="ECO:0000313" key="2">
    <source>
        <dbReference type="EMBL" id="KAI9248009.1"/>
    </source>
</evidence>
<name>A0AAD5P8G6_9FUNG</name>
<dbReference type="AlphaFoldDB" id="A0AAD5P8G6"/>
<reference evidence="2" key="2">
    <citation type="submission" date="2023-02" db="EMBL/GenBank/DDBJ databases">
        <authorList>
            <consortium name="DOE Joint Genome Institute"/>
            <person name="Mondo S.J."/>
            <person name="Chang Y."/>
            <person name="Wang Y."/>
            <person name="Ahrendt S."/>
            <person name="Andreopoulos W."/>
            <person name="Barry K."/>
            <person name="Beard J."/>
            <person name="Benny G.L."/>
            <person name="Blankenship S."/>
            <person name="Bonito G."/>
            <person name="Cuomo C."/>
            <person name="Desiro A."/>
            <person name="Gervers K.A."/>
            <person name="Hundley H."/>
            <person name="Kuo A."/>
            <person name="LaButti K."/>
            <person name="Lang B.F."/>
            <person name="Lipzen A."/>
            <person name="O'Donnell K."/>
            <person name="Pangilinan J."/>
            <person name="Reynolds N."/>
            <person name="Sandor L."/>
            <person name="Smith M.W."/>
            <person name="Tsang A."/>
            <person name="Grigoriev I.V."/>
            <person name="Stajich J.E."/>
            <person name="Spatafora J.W."/>
        </authorList>
    </citation>
    <scope>NUCLEOTIDE SEQUENCE</scope>
    <source>
        <strain evidence="2">RSA 2281</strain>
    </source>
</reference>
<dbReference type="Proteomes" id="UP001209540">
    <property type="component" value="Unassembled WGS sequence"/>
</dbReference>
<feature type="compositionally biased region" description="Acidic residues" evidence="1">
    <location>
        <begin position="289"/>
        <end position="302"/>
    </location>
</feature>
<feature type="region of interest" description="Disordered" evidence="1">
    <location>
        <begin position="190"/>
        <end position="212"/>
    </location>
</feature>
<feature type="compositionally biased region" description="Polar residues" evidence="1">
    <location>
        <begin position="194"/>
        <end position="212"/>
    </location>
</feature>
<protein>
    <submittedName>
        <fullName evidence="2">Uncharacterized protein</fullName>
    </submittedName>
</protein>
<feature type="region of interest" description="Disordered" evidence="1">
    <location>
        <begin position="1"/>
        <end position="51"/>
    </location>
</feature>
<comment type="caution">
    <text evidence="2">The sequence shown here is derived from an EMBL/GenBank/DDBJ whole genome shotgun (WGS) entry which is preliminary data.</text>
</comment>
<feature type="region of interest" description="Disordered" evidence="1">
    <location>
        <begin position="92"/>
        <end position="131"/>
    </location>
</feature>
<keyword evidence="3" id="KW-1185">Reference proteome</keyword>
<feature type="compositionally biased region" description="Polar residues" evidence="1">
    <location>
        <begin position="260"/>
        <end position="275"/>
    </location>
</feature>